<dbReference type="RefSeq" id="WP_104871479.1">
    <property type="nucleotide sequence ID" value="NZ_PUAP01000020.1"/>
</dbReference>
<dbReference type="GO" id="GO:0009100">
    <property type="term" value="P:glycoprotein metabolic process"/>
    <property type="evidence" value="ECO:0007669"/>
    <property type="project" value="UniProtKB-ARBA"/>
</dbReference>
<evidence type="ECO:0000313" key="2">
    <source>
        <dbReference type="EMBL" id="PQF23741.1"/>
    </source>
</evidence>
<dbReference type="Pfam" id="PF04991">
    <property type="entry name" value="LicD"/>
    <property type="match status" value="1"/>
</dbReference>
<dbReference type="EMBL" id="PUAP01000020">
    <property type="protein sequence ID" value="PQF23741.1"/>
    <property type="molecule type" value="Genomic_DNA"/>
</dbReference>
<evidence type="ECO:0000313" key="3">
    <source>
        <dbReference type="Proteomes" id="UP000237934"/>
    </source>
</evidence>
<dbReference type="InterPro" id="IPR007074">
    <property type="entry name" value="LicD/FKTN/FKRP_NTP_transf"/>
</dbReference>
<reference evidence="2 3" key="1">
    <citation type="journal article" date="2018" name="Pathog. Dis.">
        <title>Whole-genome sequencing based characterization of antimicrobial resistance in Enterococcus.</title>
        <authorList>
            <person name="Tyson G."/>
        </authorList>
    </citation>
    <scope>NUCLEOTIDE SEQUENCE [LARGE SCALE GENOMIC DNA]</scope>
    <source>
        <strain evidence="2 3">CVM N55263</strain>
    </source>
</reference>
<name>A0A2S7RV81_ENTMU</name>
<comment type="caution">
    <text evidence="2">The sequence shown here is derived from an EMBL/GenBank/DDBJ whole genome shotgun (WGS) entry which is preliminary data.</text>
</comment>
<gene>
    <name evidence="2" type="ORF">CUS89_06295</name>
</gene>
<dbReference type="InterPro" id="IPR052942">
    <property type="entry name" value="LPS_cholinephosphotransferase"/>
</dbReference>
<dbReference type="AlphaFoldDB" id="A0A2S7RV81"/>
<dbReference type="PANTHER" id="PTHR43404">
    <property type="entry name" value="LIPOPOLYSACCHARIDE CHOLINEPHOSPHOTRANSFERASE LICD"/>
    <property type="match status" value="1"/>
</dbReference>
<proteinExistence type="predicted"/>
<accession>A0A2S7RV81</accession>
<sequence>MSDYLSTKEIHEGLLDLLKFFDQFCQEHDMTYFLAGGTLLGAIRHKGFIPWDDDADIIMPRKDYNKLISLAQKLPDFLELKALEIDNKWEYAFTKINDTRTYIDDDYRVAQHGLFLDIFPIDSVPEKTFSQKFLVKRMKLLDVFRGAESKKKFKPEEKFIFIKKMIANYARRKGANHFARKMNQLAKSTNERQIDSSLKGVSVSTIYGVREFLPSSTFAEGVYVEFEDTKLSIPKNYKVYLESLYGDYMQLPPLEKQKGDHYKIKRHKKEK</sequence>
<evidence type="ECO:0000259" key="1">
    <source>
        <dbReference type="Pfam" id="PF04991"/>
    </source>
</evidence>
<organism evidence="2 3">
    <name type="scientific">Enterococcus mundtii</name>
    <dbReference type="NCBI Taxonomy" id="53346"/>
    <lineage>
        <taxon>Bacteria</taxon>
        <taxon>Bacillati</taxon>
        <taxon>Bacillota</taxon>
        <taxon>Bacilli</taxon>
        <taxon>Lactobacillales</taxon>
        <taxon>Enterococcaceae</taxon>
        <taxon>Enterococcus</taxon>
    </lineage>
</organism>
<dbReference type="PANTHER" id="PTHR43404:SF2">
    <property type="entry name" value="LIPOPOLYSACCHARIDE CHOLINEPHOSPHOTRANSFERASE LICD"/>
    <property type="match status" value="1"/>
</dbReference>
<feature type="domain" description="LicD/FKTN/FKRP nucleotidyltransferase" evidence="1">
    <location>
        <begin position="25"/>
        <end position="246"/>
    </location>
</feature>
<dbReference type="Proteomes" id="UP000237934">
    <property type="component" value="Unassembled WGS sequence"/>
</dbReference>
<protein>
    <submittedName>
        <fullName evidence="2">LicD family protein</fullName>
    </submittedName>
</protein>